<protein>
    <submittedName>
        <fullName evidence="2">Uncharacterized protein</fullName>
    </submittedName>
</protein>
<evidence type="ECO:0000256" key="1">
    <source>
        <dbReference type="SAM" id="MobiDB-lite"/>
    </source>
</evidence>
<dbReference type="EMBL" id="JBFOLJ010000044">
    <property type="protein sequence ID" value="KAL2457181.1"/>
    <property type="molecule type" value="Genomic_DNA"/>
</dbReference>
<reference evidence="3" key="1">
    <citation type="submission" date="2024-07" db="EMBL/GenBank/DDBJ databases">
        <title>Two chromosome-level genome assemblies of Korean endemic species Abeliophyllum distichum and Forsythia ovata (Oleaceae).</title>
        <authorList>
            <person name="Jang H."/>
        </authorList>
    </citation>
    <scope>NUCLEOTIDE SEQUENCE [LARGE SCALE GENOMIC DNA]</scope>
</reference>
<feature type="region of interest" description="Disordered" evidence="1">
    <location>
        <begin position="144"/>
        <end position="171"/>
    </location>
</feature>
<gene>
    <name evidence="2" type="ORF">Fot_56428</name>
</gene>
<evidence type="ECO:0000313" key="3">
    <source>
        <dbReference type="Proteomes" id="UP001604277"/>
    </source>
</evidence>
<organism evidence="2 3">
    <name type="scientific">Forsythia ovata</name>
    <dbReference type="NCBI Taxonomy" id="205694"/>
    <lineage>
        <taxon>Eukaryota</taxon>
        <taxon>Viridiplantae</taxon>
        <taxon>Streptophyta</taxon>
        <taxon>Embryophyta</taxon>
        <taxon>Tracheophyta</taxon>
        <taxon>Spermatophyta</taxon>
        <taxon>Magnoliopsida</taxon>
        <taxon>eudicotyledons</taxon>
        <taxon>Gunneridae</taxon>
        <taxon>Pentapetalae</taxon>
        <taxon>asterids</taxon>
        <taxon>lamiids</taxon>
        <taxon>Lamiales</taxon>
        <taxon>Oleaceae</taxon>
        <taxon>Forsythieae</taxon>
        <taxon>Forsythia</taxon>
    </lineage>
</organism>
<name>A0ABD1P358_9LAMI</name>
<accession>A0ABD1P358</accession>
<proteinExistence type="predicted"/>
<dbReference type="AlphaFoldDB" id="A0ABD1P358"/>
<sequence>MKKLANCGYLPACQLGWDPHFKAKKKNLHSNIDDLNDVNRSVQHNQRVTHPNSRGMMTPSPIKYCIYYCTNTRDITECVHIRTSMEDLITRGTDPLLPGNEAGKRIDLTLLEADPRRKGHNIHRIRLHKKKINQASNFVLRDMPRREKEAKISSASDLFGKEATNQKTFND</sequence>
<dbReference type="Proteomes" id="UP001604277">
    <property type="component" value="Unassembled WGS sequence"/>
</dbReference>
<keyword evidence="3" id="KW-1185">Reference proteome</keyword>
<evidence type="ECO:0000313" key="2">
    <source>
        <dbReference type="EMBL" id="KAL2457181.1"/>
    </source>
</evidence>
<comment type="caution">
    <text evidence="2">The sequence shown here is derived from an EMBL/GenBank/DDBJ whole genome shotgun (WGS) entry which is preliminary data.</text>
</comment>